<reference evidence="2" key="2">
    <citation type="submission" date="2012-12" db="EMBL/GenBank/DDBJ databases">
        <title>Region harboring genes involved in magnetosome formation of Candidatus Desulfamplus magnetosmortis.</title>
        <authorList>
            <person name="Lefevre C.T."/>
            <person name="Bazylinski D.A."/>
        </authorList>
    </citation>
    <scope>NUCLEOTIDE SEQUENCE</scope>
    <source>
        <strain evidence="2">BW-1</strain>
    </source>
</reference>
<evidence type="ECO:0000313" key="2">
    <source>
        <dbReference type="EMBL" id="CCO06805.1"/>
    </source>
</evidence>
<name>L0R5K1_9BACT</name>
<feature type="compositionally biased region" description="Basic and acidic residues" evidence="1">
    <location>
        <begin position="308"/>
        <end position="319"/>
    </location>
</feature>
<feature type="region of interest" description="Disordered" evidence="1">
    <location>
        <begin position="80"/>
        <end position="99"/>
    </location>
</feature>
<feature type="compositionally biased region" description="Polar residues" evidence="1">
    <location>
        <begin position="296"/>
        <end position="305"/>
    </location>
</feature>
<dbReference type="RefSeq" id="WP_186441037.1">
    <property type="nucleotide sequence ID" value="NZ_LT828540.1"/>
</dbReference>
<dbReference type="AlphaFoldDB" id="L0R5K1"/>
<accession>L0R5K1</accession>
<evidence type="ECO:0000256" key="1">
    <source>
        <dbReference type="SAM" id="MobiDB-lite"/>
    </source>
</evidence>
<feature type="compositionally biased region" description="Basic and acidic residues" evidence="1">
    <location>
        <begin position="337"/>
        <end position="351"/>
    </location>
</feature>
<feature type="region of interest" description="Disordered" evidence="1">
    <location>
        <begin position="137"/>
        <end position="233"/>
    </location>
</feature>
<dbReference type="STRING" id="1246637.MTBBW1_80199"/>
<reference evidence="3 4" key="3">
    <citation type="submission" date="2017-03" db="EMBL/GenBank/DDBJ databases">
        <authorList>
            <person name="Afonso C.L."/>
            <person name="Miller P.J."/>
            <person name="Scott M.A."/>
            <person name="Spackman E."/>
            <person name="Goraichik I."/>
            <person name="Dimitrov K.M."/>
            <person name="Suarez D.L."/>
            <person name="Swayne D.E."/>
        </authorList>
    </citation>
    <scope>NUCLEOTIDE SEQUENCE [LARGE SCALE GENOMIC DNA]</scope>
    <source>
        <strain evidence="3">PRJEB14757</strain>
    </source>
</reference>
<dbReference type="EMBL" id="HF547348">
    <property type="protein sequence ID" value="CCO06805.1"/>
    <property type="molecule type" value="Genomic_DNA"/>
</dbReference>
<keyword evidence="4" id="KW-1185">Reference proteome</keyword>
<feature type="compositionally biased region" description="Polar residues" evidence="1">
    <location>
        <begin position="208"/>
        <end position="217"/>
    </location>
</feature>
<evidence type="ECO:0000313" key="4">
    <source>
        <dbReference type="Proteomes" id="UP000191931"/>
    </source>
</evidence>
<organism evidence="2">
    <name type="scientific">Desulfamplus magnetovallimortis</name>
    <dbReference type="NCBI Taxonomy" id="1246637"/>
    <lineage>
        <taxon>Bacteria</taxon>
        <taxon>Pseudomonadati</taxon>
        <taxon>Thermodesulfobacteriota</taxon>
        <taxon>Desulfobacteria</taxon>
        <taxon>Desulfobacterales</taxon>
        <taxon>Desulfobacteraceae</taxon>
        <taxon>Desulfamplus</taxon>
    </lineage>
</organism>
<feature type="compositionally biased region" description="Basic and acidic residues" evidence="1">
    <location>
        <begin position="359"/>
        <end position="387"/>
    </location>
</feature>
<feature type="compositionally biased region" description="Basic and acidic residues" evidence="1">
    <location>
        <begin position="153"/>
        <end position="195"/>
    </location>
</feature>
<dbReference type="Proteomes" id="UP000191931">
    <property type="component" value="Unassembled WGS sequence"/>
</dbReference>
<feature type="region of interest" description="Disordered" evidence="1">
    <location>
        <begin position="296"/>
        <end position="409"/>
    </location>
</feature>
<dbReference type="EMBL" id="FWEV01000325">
    <property type="protein sequence ID" value="SLM32856.1"/>
    <property type="molecule type" value="Genomic_DNA"/>
</dbReference>
<feature type="compositionally biased region" description="Basic residues" evidence="1">
    <location>
        <begin position="469"/>
        <end position="484"/>
    </location>
</feature>
<feature type="region of interest" description="Disordered" evidence="1">
    <location>
        <begin position="460"/>
        <end position="484"/>
    </location>
</feature>
<evidence type="ECO:0000313" key="3">
    <source>
        <dbReference type="EMBL" id="SLM32856.1"/>
    </source>
</evidence>
<gene>
    <name evidence="2" type="ORF">DEMABW1_80199</name>
    <name evidence="3" type="ORF">MTBBW1_80199</name>
</gene>
<reference evidence="2" key="1">
    <citation type="submission" date="2012-10" db="EMBL/GenBank/DDBJ databases">
        <authorList>
            <person name="Lefevre C."/>
        </authorList>
    </citation>
    <scope>NUCLEOTIDE SEQUENCE</scope>
    <source>
        <strain evidence="2">BW-1</strain>
    </source>
</reference>
<protein>
    <submittedName>
        <fullName evidence="2">Uncharacterized protein</fullName>
    </submittedName>
</protein>
<proteinExistence type="predicted"/>
<sequence length="484" mass="55258">MKYLSIPQIATKLDINENTIRRYITRFSMFFNDIQISDQTEKYAPDAVNIIRDINTCYSKKGLRKDAIIELLGEKYTCKTPSAPETNDNTANGTSMKSLSSDTQALSDIQGLVVRMENIESKIEYILDKIINNLPSSTTDQDHSVHSGKKNHVLPEVERETNLPEKIEEPAAQKKIEEEPIKIKEETASEAKIEEPDTIDTYSEVDSGLSNENSISKDLTTTDSESDSEEFDKDQVSKVIANLKDNQNMTWVEISYQLKEMGYRPPDKNRERFHHLAIANYYKYGKNRFSTESIDNALTPQFPDNQNDEPKNKSLETDQQKSSISSEEKEENSYLSDSKEQNGVKTDDKNATDNIQSSDKNEKNNSDDIKSSDESEKNEIEDFKSSDENENEIENLKPSEAANTPDWEQKEEYREFTLNLILKLKKSGMTYKEIKETLYKMGIKTRKGMDKWSTGTIGNIITAADQSGSKKRKKAKKSKKTKKK</sequence>